<dbReference type="PANTHER" id="PTHR10491:SF4">
    <property type="entry name" value="METHIONINE ADENOSYLTRANSFERASE 2 SUBUNIT BETA"/>
    <property type="match status" value="1"/>
</dbReference>
<dbReference type="Proteomes" id="UP000215367">
    <property type="component" value="Unassembled WGS sequence"/>
</dbReference>
<dbReference type="Gene3D" id="3.90.25.10">
    <property type="entry name" value="UDP-galactose 4-epimerase, domain 1"/>
    <property type="match status" value="1"/>
</dbReference>
<dbReference type="AlphaFoldDB" id="A0A235H8U2"/>
<dbReference type="GO" id="GO:0008831">
    <property type="term" value="F:dTDP-4-dehydrorhamnose reductase activity"/>
    <property type="evidence" value="ECO:0007669"/>
    <property type="project" value="UniProtKB-EC"/>
</dbReference>
<dbReference type="PANTHER" id="PTHR10491">
    <property type="entry name" value="DTDP-4-DEHYDRORHAMNOSE REDUCTASE"/>
    <property type="match status" value="1"/>
</dbReference>
<geneLocation type="plasmid" evidence="8">
    <name>unnamed</name>
</geneLocation>
<organism evidence="8 9">
    <name type="scientific">Azospirillum brasilense</name>
    <dbReference type="NCBI Taxonomy" id="192"/>
    <lineage>
        <taxon>Bacteria</taxon>
        <taxon>Pseudomonadati</taxon>
        <taxon>Pseudomonadota</taxon>
        <taxon>Alphaproteobacteria</taxon>
        <taxon>Rhodospirillales</taxon>
        <taxon>Azospirillaceae</taxon>
        <taxon>Azospirillum</taxon>
    </lineage>
</organism>
<dbReference type="EMBL" id="NOWT01000023">
    <property type="protein sequence ID" value="OYD82300.1"/>
    <property type="molecule type" value="Genomic_DNA"/>
</dbReference>
<comment type="similarity">
    <text evidence="2 6">Belongs to the dTDP-4-dehydrorhamnose reductase family.</text>
</comment>
<sequence length="299" mass="31854">MKILILGTSGQVGTELMRAAWPQGSELVGLARPDVDMARPETVEAAVAQHAPDLVVNATAYTAVDKAEGDREAAFAVNRDGPARLAAACAARGVPLVHISTDYVFDGTKPAPYTEDDPVAPLGAYGASKEAGEAAVRAALPQHVILRTSWVYAAHGANFVKTMLRFGREREEMRVVADQHGAPTAASDIAAAIVAIAGRISTGRDTGSDVPWGTYHFTGTGETTWHGFAERVFQRLEAATGQRPRLLAITTADYPTPARRPANSRLDCARIRAAFGIEAPRWEDSLDRVLDELLSSPAS</sequence>
<evidence type="ECO:0000256" key="2">
    <source>
        <dbReference type="ARBA" id="ARBA00010944"/>
    </source>
</evidence>
<dbReference type="InterPro" id="IPR036291">
    <property type="entry name" value="NAD(P)-bd_dom_sf"/>
</dbReference>
<dbReference type="InterPro" id="IPR029903">
    <property type="entry name" value="RmlD-like-bd"/>
</dbReference>
<proteinExistence type="inferred from homology"/>
<comment type="caution">
    <text evidence="8">The sequence shown here is derived from an EMBL/GenBank/DDBJ whole genome shotgun (WGS) entry which is preliminary data.</text>
</comment>
<gene>
    <name evidence="8" type="primary">rfbD</name>
    <name evidence="8" type="ORF">CHT98_21330</name>
</gene>
<evidence type="ECO:0000259" key="7">
    <source>
        <dbReference type="Pfam" id="PF04321"/>
    </source>
</evidence>
<dbReference type="NCBIfam" id="TIGR01214">
    <property type="entry name" value="rmlD"/>
    <property type="match status" value="1"/>
</dbReference>
<dbReference type="GO" id="GO:0019305">
    <property type="term" value="P:dTDP-rhamnose biosynthetic process"/>
    <property type="evidence" value="ECO:0007669"/>
    <property type="project" value="UniProtKB-UniPathway"/>
</dbReference>
<evidence type="ECO:0000256" key="3">
    <source>
        <dbReference type="ARBA" id="ARBA00012929"/>
    </source>
</evidence>
<dbReference type="EC" id="1.1.1.133" evidence="3 6"/>
<evidence type="ECO:0000256" key="1">
    <source>
        <dbReference type="ARBA" id="ARBA00004781"/>
    </source>
</evidence>
<evidence type="ECO:0000313" key="8">
    <source>
        <dbReference type="EMBL" id="OYD82300.1"/>
    </source>
</evidence>
<comment type="cofactor">
    <cofactor evidence="6">
        <name>Mg(2+)</name>
        <dbReference type="ChEBI" id="CHEBI:18420"/>
    </cofactor>
    <text evidence="6">Binds 1 Mg(2+) ion per monomer.</text>
</comment>
<evidence type="ECO:0000256" key="5">
    <source>
        <dbReference type="ARBA" id="ARBA00048200"/>
    </source>
</evidence>
<dbReference type="SUPFAM" id="SSF51735">
    <property type="entry name" value="NAD(P)-binding Rossmann-fold domains"/>
    <property type="match status" value="1"/>
</dbReference>
<comment type="pathway">
    <text evidence="1 6">Carbohydrate biosynthesis; dTDP-L-rhamnose biosynthesis.</text>
</comment>
<evidence type="ECO:0000256" key="6">
    <source>
        <dbReference type="RuleBase" id="RU364082"/>
    </source>
</evidence>
<dbReference type="RefSeq" id="WP_094305491.1">
    <property type="nucleotide sequence ID" value="NZ_NOWT01000023.1"/>
</dbReference>
<dbReference type="Pfam" id="PF04321">
    <property type="entry name" value="RmlD_sub_bind"/>
    <property type="match status" value="1"/>
</dbReference>
<evidence type="ECO:0000256" key="4">
    <source>
        <dbReference type="ARBA" id="ARBA00017099"/>
    </source>
</evidence>
<dbReference type="UniPathway" id="UPA00124"/>
<protein>
    <recommendedName>
        <fullName evidence="4 6">dTDP-4-dehydrorhamnose reductase</fullName>
        <ecNumber evidence="3 6">1.1.1.133</ecNumber>
    </recommendedName>
</protein>
<dbReference type="CDD" id="cd05254">
    <property type="entry name" value="dTDP_HR_like_SDR_e"/>
    <property type="match status" value="1"/>
</dbReference>
<name>A0A235H8U2_AZOBR</name>
<comment type="catalytic activity">
    <reaction evidence="5 6">
        <text>dTDP-beta-L-rhamnose + NADP(+) = dTDP-4-dehydro-beta-L-rhamnose + NADPH + H(+)</text>
        <dbReference type="Rhea" id="RHEA:21796"/>
        <dbReference type="ChEBI" id="CHEBI:15378"/>
        <dbReference type="ChEBI" id="CHEBI:57510"/>
        <dbReference type="ChEBI" id="CHEBI:57783"/>
        <dbReference type="ChEBI" id="CHEBI:58349"/>
        <dbReference type="ChEBI" id="CHEBI:62830"/>
        <dbReference type="EC" id="1.1.1.133"/>
    </reaction>
</comment>
<keyword evidence="6" id="KW-0521">NADP</keyword>
<dbReference type="InterPro" id="IPR005913">
    <property type="entry name" value="dTDP_dehydrorham_reduct"/>
</dbReference>
<evidence type="ECO:0000313" key="9">
    <source>
        <dbReference type="Proteomes" id="UP000215367"/>
    </source>
</evidence>
<feature type="domain" description="RmlD-like substrate binding" evidence="7">
    <location>
        <begin position="1"/>
        <end position="293"/>
    </location>
</feature>
<comment type="function">
    <text evidence="6">Catalyzes the reduction of dTDP-6-deoxy-L-lyxo-4-hexulose to yield dTDP-L-rhamnose.</text>
</comment>
<keyword evidence="8" id="KW-0614">Plasmid</keyword>
<reference evidence="8 9" key="1">
    <citation type="submission" date="2017-07" db="EMBL/GenBank/DDBJ databases">
        <title>Whole genome sequence of Azospirillum brasilense 2A1, a potential biofertilizer strain.</title>
        <authorList>
            <person name="Fontana C.A."/>
            <person name="Toffoli L.M."/>
            <person name="Salazar S.M."/>
            <person name="Puglisi E."/>
            <person name="Pedraza R."/>
            <person name="Bassi D."/>
            <person name="Cocconcelli P.S."/>
        </authorList>
    </citation>
    <scope>NUCLEOTIDE SEQUENCE [LARGE SCALE GENOMIC DNA]</scope>
    <source>
        <strain evidence="8 9">2A1</strain>
        <plasmid evidence="8">unnamed</plasmid>
    </source>
</reference>
<dbReference type="Gene3D" id="3.40.50.720">
    <property type="entry name" value="NAD(P)-binding Rossmann-like Domain"/>
    <property type="match status" value="1"/>
</dbReference>
<accession>A0A235H8U2</accession>
<keyword evidence="6" id="KW-0560">Oxidoreductase</keyword>